<evidence type="ECO:0000313" key="5">
    <source>
        <dbReference type="EMBL" id="NSK13811.1"/>
    </source>
</evidence>
<dbReference type="EC" id="2.7.1.24" evidence="3 4"/>
<comment type="catalytic activity">
    <reaction evidence="3">
        <text>3'-dephospho-CoA + ATP = ADP + CoA + H(+)</text>
        <dbReference type="Rhea" id="RHEA:18245"/>
        <dbReference type="ChEBI" id="CHEBI:15378"/>
        <dbReference type="ChEBI" id="CHEBI:30616"/>
        <dbReference type="ChEBI" id="CHEBI:57287"/>
        <dbReference type="ChEBI" id="CHEBI:57328"/>
        <dbReference type="ChEBI" id="CHEBI:456216"/>
        <dbReference type="EC" id="2.7.1.24"/>
    </reaction>
</comment>
<comment type="caution">
    <text evidence="6">The sequence shown here is derived from an EMBL/GenBank/DDBJ whole genome shotgun (WGS) entry which is preliminary data.</text>
</comment>
<dbReference type="PANTHER" id="PTHR10695:SF46">
    <property type="entry name" value="BIFUNCTIONAL COENZYME A SYNTHASE-RELATED"/>
    <property type="match status" value="1"/>
</dbReference>
<reference evidence="7 8" key="1">
    <citation type="journal article" date="2020" name="Cell Host Microbe">
        <title>Functional and Genomic Variation between Human-Derived Isolates of Lachnospiraceae Reveals Inter- and Intra-Species Diversity.</title>
        <authorList>
            <person name="Sorbara M.T."/>
            <person name="Littmann E.R."/>
            <person name="Fontana E."/>
            <person name="Moody T.U."/>
            <person name="Kohout C.E."/>
            <person name="Gjonbalaj M."/>
            <person name="Eaton V."/>
            <person name="Seok R."/>
            <person name="Leiner I.M."/>
            <person name="Pamer E.G."/>
        </authorList>
    </citation>
    <scope>NUCLEOTIDE SEQUENCE [LARGE SCALE GENOMIC DNA]</scope>
    <source>
        <strain evidence="6 7">MSK.17.11</strain>
        <strain evidence="5 8">MSK.17.38</strain>
    </source>
</reference>
<dbReference type="AlphaFoldDB" id="A0A850HAA1"/>
<evidence type="ECO:0000256" key="2">
    <source>
        <dbReference type="ARBA" id="ARBA00022840"/>
    </source>
</evidence>
<dbReference type="GO" id="GO:0005737">
    <property type="term" value="C:cytoplasm"/>
    <property type="evidence" value="ECO:0007669"/>
    <property type="project" value="UniProtKB-SubCell"/>
</dbReference>
<keyword evidence="2 3" id="KW-0067">ATP-binding</keyword>
<comment type="similarity">
    <text evidence="3">Belongs to the CoaE family.</text>
</comment>
<dbReference type="EMBL" id="JAAIUO010000001">
    <property type="protein sequence ID" value="NSK13811.1"/>
    <property type="molecule type" value="Genomic_DNA"/>
</dbReference>
<dbReference type="GO" id="GO:0004140">
    <property type="term" value="F:dephospho-CoA kinase activity"/>
    <property type="evidence" value="ECO:0007669"/>
    <property type="project" value="UniProtKB-UniRule"/>
</dbReference>
<dbReference type="EMBL" id="JAAITX010000001">
    <property type="protein sequence ID" value="NVH57058.1"/>
    <property type="molecule type" value="Genomic_DNA"/>
</dbReference>
<dbReference type="Gene3D" id="3.40.50.300">
    <property type="entry name" value="P-loop containing nucleotide triphosphate hydrolases"/>
    <property type="match status" value="1"/>
</dbReference>
<evidence type="ECO:0000313" key="8">
    <source>
        <dbReference type="Proteomes" id="UP000701680"/>
    </source>
</evidence>
<keyword evidence="3 6" id="KW-0418">Kinase</keyword>
<protein>
    <recommendedName>
        <fullName evidence="3 4">Dephospho-CoA kinase</fullName>
        <ecNumber evidence="3 4">2.7.1.24</ecNumber>
    </recommendedName>
    <alternativeName>
        <fullName evidence="3">Dephosphocoenzyme A kinase</fullName>
    </alternativeName>
</protein>
<keyword evidence="7" id="KW-1185">Reference proteome</keyword>
<dbReference type="PANTHER" id="PTHR10695">
    <property type="entry name" value="DEPHOSPHO-COA KINASE-RELATED"/>
    <property type="match status" value="1"/>
</dbReference>
<dbReference type="NCBIfam" id="TIGR00152">
    <property type="entry name" value="dephospho-CoA kinase"/>
    <property type="match status" value="1"/>
</dbReference>
<dbReference type="GO" id="GO:0005524">
    <property type="term" value="F:ATP binding"/>
    <property type="evidence" value="ECO:0007669"/>
    <property type="project" value="UniProtKB-UniRule"/>
</dbReference>
<keyword evidence="3 6" id="KW-0808">Transferase</keyword>
<comment type="pathway">
    <text evidence="3">Cofactor biosynthesis; coenzyme A biosynthesis; CoA from (R)-pantothenate: step 5/5.</text>
</comment>
<dbReference type="CDD" id="cd02022">
    <property type="entry name" value="DPCK"/>
    <property type="match status" value="1"/>
</dbReference>
<dbReference type="InterPro" id="IPR027417">
    <property type="entry name" value="P-loop_NTPase"/>
</dbReference>
<dbReference type="Proteomes" id="UP000701680">
    <property type="component" value="Unassembled WGS sequence"/>
</dbReference>
<evidence type="ECO:0000313" key="7">
    <source>
        <dbReference type="Proteomes" id="UP000528555"/>
    </source>
</evidence>
<organism evidence="6 7">
    <name type="scientific">Dorea phocaeensis</name>
    <dbReference type="NCBI Taxonomy" id="2040291"/>
    <lineage>
        <taxon>Bacteria</taxon>
        <taxon>Bacillati</taxon>
        <taxon>Bacillota</taxon>
        <taxon>Clostridia</taxon>
        <taxon>Lachnospirales</taxon>
        <taxon>Lachnospiraceae</taxon>
        <taxon>Dorea</taxon>
    </lineage>
</organism>
<evidence type="ECO:0000256" key="4">
    <source>
        <dbReference type="NCBIfam" id="TIGR00152"/>
    </source>
</evidence>
<keyword evidence="1 3" id="KW-0547">Nucleotide-binding</keyword>
<comment type="subcellular location">
    <subcellularLocation>
        <location evidence="3">Cytoplasm</location>
    </subcellularLocation>
</comment>
<gene>
    <name evidence="3" type="primary">coaE</name>
    <name evidence="6" type="ORF">G5A66_00050</name>
    <name evidence="5" type="ORF">G5A75_02755</name>
</gene>
<dbReference type="RefSeq" id="WP_101694246.1">
    <property type="nucleotide sequence ID" value="NZ_JAAITX010000001.1"/>
</dbReference>
<sequence>MKVIGITGGVGAGKTQILEYLNNKYGATICQADAVGKKLQKKGTECYDAIVEHFGTEILDEKEELDREKLAAIVFPNPEELAVLNRIVHPAVKEEIRHMIKKEERKNTNLMIVESALLIEDHYEEICDEMWYVYVEDEIRKKRLIYARGYDAKKVDDIIAAQLPKDMFMKHCDRVIDNSDAFEETQMQLDQIIGDLD</sequence>
<dbReference type="InterPro" id="IPR001977">
    <property type="entry name" value="Depp_CoAkinase"/>
</dbReference>
<reference evidence="6" key="2">
    <citation type="submission" date="2020-02" db="EMBL/GenBank/DDBJ databases">
        <authorList>
            <person name="Littmann E."/>
            <person name="Sorbara M."/>
        </authorList>
    </citation>
    <scope>NUCLEOTIDE SEQUENCE</scope>
    <source>
        <strain evidence="6">MSK.17.11</strain>
        <strain evidence="5">MSK.17.38</strain>
    </source>
</reference>
<evidence type="ECO:0000256" key="1">
    <source>
        <dbReference type="ARBA" id="ARBA00022741"/>
    </source>
</evidence>
<dbReference type="UniPathway" id="UPA00241">
    <property type="reaction ID" value="UER00356"/>
</dbReference>
<evidence type="ECO:0000256" key="3">
    <source>
        <dbReference type="HAMAP-Rule" id="MF_00376"/>
    </source>
</evidence>
<dbReference type="Pfam" id="PF01121">
    <property type="entry name" value="CoaE"/>
    <property type="match status" value="1"/>
</dbReference>
<keyword evidence="3" id="KW-0963">Cytoplasm</keyword>
<dbReference type="PROSITE" id="PS51219">
    <property type="entry name" value="DPCK"/>
    <property type="match status" value="1"/>
</dbReference>
<accession>A0A850HAA1</accession>
<proteinExistence type="inferred from homology"/>
<dbReference type="GO" id="GO:0015937">
    <property type="term" value="P:coenzyme A biosynthetic process"/>
    <property type="evidence" value="ECO:0007669"/>
    <property type="project" value="UniProtKB-UniRule"/>
</dbReference>
<feature type="binding site" evidence="3">
    <location>
        <begin position="11"/>
        <end position="16"/>
    </location>
    <ligand>
        <name>ATP</name>
        <dbReference type="ChEBI" id="CHEBI:30616"/>
    </ligand>
</feature>
<dbReference type="HAMAP" id="MF_00376">
    <property type="entry name" value="Dephospho_CoA_kinase"/>
    <property type="match status" value="1"/>
</dbReference>
<dbReference type="SUPFAM" id="SSF52540">
    <property type="entry name" value="P-loop containing nucleoside triphosphate hydrolases"/>
    <property type="match status" value="1"/>
</dbReference>
<keyword evidence="3" id="KW-0173">Coenzyme A biosynthesis</keyword>
<comment type="function">
    <text evidence="3">Catalyzes the phosphorylation of the 3'-hydroxyl group of dephosphocoenzyme A to form coenzyme A.</text>
</comment>
<name>A0A850HAA1_9FIRM</name>
<evidence type="ECO:0000313" key="6">
    <source>
        <dbReference type="EMBL" id="NVH57058.1"/>
    </source>
</evidence>
<dbReference type="OrthoDB" id="9812943at2"/>
<dbReference type="Proteomes" id="UP000528555">
    <property type="component" value="Unassembled WGS sequence"/>
</dbReference>